<gene>
    <name evidence="2" type="ORF">NCGR_LOCUS39251</name>
</gene>
<evidence type="ECO:0000313" key="3">
    <source>
        <dbReference type="Proteomes" id="UP000604825"/>
    </source>
</evidence>
<evidence type="ECO:0000313" key="2">
    <source>
        <dbReference type="EMBL" id="CAD6255712.1"/>
    </source>
</evidence>
<dbReference type="EMBL" id="CAJGYO010000010">
    <property type="protein sequence ID" value="CAD6255712.1"/>
    <property type="molecule type" value="Genomic_DNA"/>
</dbReference>
<feature type="compositionally biased region" description="Low complexity" evidence="1">
    <location>
        <begin position="108"/>
        <end position="120"/>
    </location>
</feature>
<proteinExistence type="predicted"/>
<comment type="caution">
    <text evidence="2">The sequence shown here is derived from an EMBL/GenBank/DDBJ whole genome shotgun (WGS) entry which is preliminary data.</text>
</comment>
<reference evidence="2" key="1">
    <citation type="submission" date="2020-10" db="EMBL/GenBank/DDBJ databases">
        <authorList>
            <person name="Han B."/>
            <person name="Lu T."/>
            <person name="Zhao Q."/>
            <person name="Huang X."/>
            <person name="Zhao Y."/>
        </authorList>
    </citation>
    <scope>NUCLEOTIDE SEQUENCE</scope>
</reference>
<evidence type="ECO:0000256" key="1">
    <source>
        <dbReference type="SAM" id="MobiDB-lite"/>
    </source>
</evidence>
<protein>
    <submittedName>
        <fullName evidence="2">Uncharacterized protein</fullName>
    </submittedName>
</protein>
<accession>A0A811QBN4</accession>
<dbReference type="AlphaFoldDB" id="A0A811QBN4"/>
<name>A0A811QBN4_9POAL</name>
<dbReference type="Proteomes" id="UP000604825">
    <property type="component" value="Unassembled WGS sequence"/>
</dbReference>
<feature type="compositionally biased region" description="Basic and acidic residues" evidence="1">
    <location>
        <begin position="121"/>
        <end position="132"/>
    </location>
</feature>
<feature type="compositionally biased region" description="Low complexity" evidence="1">
    <location>
        <begin position="61"/>
        <end position="79"/>
    </location>
</feature>
<dbReference type="OrthoDB" id="10647553at2759"/>
<feature type="compositionally biased region" description="Low complexity" evidence="1">
    <location>
        <begin position="1"/>
        <end position="19"/>
    </location>
</feature>
<organism evidence="2 3">
    <name type="scientific">Miscanthus lutarioriparius</name>
    <dbReference type="NCBI Taxonomy" id="422564"/>
    <lineage>
        <taxon>Eukaryota</taxon>
        <taxon>Viridiplantae</taxon>
        <taxon>Streptophyta</taxon>
        <taxon>Embryophyta</taxon>
        <taxon>Tracheophyta</taxon>
        <taxon>Spermatophyta</taxon>
        <taxon>Magnoliopsida</taxon>
        <taxon>Liliopsida</taxon>
        <taxon>Poales</taxon>
        <taxon>Poaceae</taxon>
        <taxon>PACMAD clade</taxon>
        <taxon>Panicoideae</taxon>
        <taxon>Andropogonodae</taxon>
        <taxon>Andropogoneae</taxon>
        <taxon>Saccharinae</taxon>
        <taxon>Miscanthus</taxon>
    </lineage>
</organism>
<keyword evidence="3" id="KW-1185">Reference proteome</keyword>
<sequence>MGRTGAAASALSRRGATATMDPAASAMSRTPPQPAPNSAMDVVATGANCRHPQTIGHHDAAASIAVESESEASSRTCSSRSDDVVPNETYSTDDDGCVSSQSRHSCRARAPAASPTARAGAGEEHRAERPDGEQPAAVGRRDPLERVEEVALEHATGVDDHAGSGHAPALLPHPPGEHDELQGGAGIRRVEHEAVAAQQGVLPVRPPDVVGGGEAVHAEDVVVEDNDAAVGRGELRQQCGQRGPRAGAVGLEERLHVHRERGAQVRGGGLVRGHIQRGLLEVWLRRREVDGEPPRGEEQGQV</sequence>
<feature type="region of interest" description="Disordered" evidence="1">
    <location>
        <begin position="1"/>
        <end position="143"/>
    </location>
</feature>